<comment type="similarity">
    <text evidence="2">Belongs to the transposase 11 family.</text>
</comment>
<evidence type="ECO:0000256" key="5">
    <source>
        <dbReference type="ARBA" id="ARBA00023172"/>
    </source>
</evidence>
<evidence type="ECO:0000259" key="7">
    <source>
        <dbReference type="Pfam" id="PF05598"/>
    </source>
</evidence>
<evidence type="ECO:0000256" key="1">
    <source>
        <dbReference type="ARBA" id="ARBA00003544"/>
    </source>
</evidence>
<evidence type="ECO:0000259" key="6">
    <source>
        <dbReference type="Pfam" id="PF01609"/>
    </source>
</evidence>
<gene>
    <name evidence="8" type="ORF">GKC30_14820</name>
</gene>
<proteinExistence type="inferred from homology"/>
<accession>A0A7K1KS23</accession>
<evidence type="ECO:0000256" key="4">
    <source>
        <dbReference type="ARBA" id="ARBA00023125"/>
    </source>
</evidence>
<name>A0A7K1KS23_9BACT</name>
<dbReference type="GO" id="GO:0004803">
    <property type="term" value="F:transposase activity"/>
    <property type="evidence" value="ECO:0007669"/>
    <property type="project" value="InterPro"/>
</dbReference>
<dbReference type="AlphaFoldDB" id="A0A7K1KS23"/>
<dbReference type="Proteomes" id="UP000461162">
    <property type="component" value="Unassembled WGS sequence"/>
</dbReference>
<keyword evidence="9" id="KW-1185">Reference proteome</keyword>
<dbReference type="InterPro" id="IPR002559">
    <property type="entry name" value="Transposase_11"/>
</dbReference>
<evidence type="ECO:0000256" key="2">
    <source>
        <dbReference type="ARBA" id="ARBA00010075"/>
    </source>
</evidence>
<dbReference type="InterPro" id="IPR008490">
    <property type="entry name" value="Transposase_InsH_N"/>
</dbReference>
<dbReference type="EMBL" id="WODC01000024">
    <property type="protein sequence ID" value="MUM78899.1"/>
    <property type="molecule type" value="Genomic_DNA"/>
</dbReference>
<dbReference type="GO" id="GO:0003677">
    <property type="term" value="F:DNA binding"/>
    <property type="evidence" value="ECO:0007669"/>
    <property type="project" value="UniProtKB-KW"/>
</dbReference>
<evidence type="ECO:0000313" key="9">
    <source>
        <dbReference type="Proteomes" id="UP000461162"/>
    </source>
</evidence>
<dbReference type="PANTHER" id="PTHR35604:SF2">
    <property type="entry name" value="TRANSPOSASE INSH FOR INSERTION SEQUENCE ELEMENT IS5A-RELATED"/>
    <property type="match status" value="1"/>
</dbReference>
<reference evidence="8 9" key="1">
    <citation type="submission" date="2019-11" db="EMBL/GenBank/DDBJ databases">
        <title>Pseudodesulfovibrio alkaliphilus, sp. nov., an alkaliphilic sulfate-reducing bacteria from mud volcano of Taman peninsula, Russia.</title>
        <authorList>
            <person name="Frolova A."/>
            <person name="Merkel A.Y."/>
            <person name="Slobodkin A.I."/>
        </authorList>
    </citation>
    <scope>NUCLEOTIDE SEQUENCE [LARGE SCALE GENOMIC DNA]</scope>
    <source>
        <strain evidence="8 9">F-1</strain>
    </source>
</reference>
<dbReference type="GO" id="GO:0006313">
    <property type="term" value="P:DNA transposition"/>
    <property type="evidence" value="ECO:0007669"/>
    <property type="project" value="InterPro"/>
</dbReference>
<dbReference type="NCBIfam" id="NF033581">
    <property type="entry name" value="transpos_IS5_4"/>
    <property type="match status" value="1"/>
</dbReference>
<feature type="domain" description="Transposase IS4-like" evidence="6">
    <location>
        <begin position="153"/>
        <end position="346"/>
    </location>
</feature>
<sequence>MLFFLHSKEEGMAIRQKGPRLGDYFLGHRRTKTTFLDEINELINWQPINTFLCKKIRRKANAVGNPAYPPLAMFKILLLQRWYNLSDPGVEQALLDRLSFVRFTGFSIEDDVPDETTICRFRNGLIRLKVLDTLLDMLNRQLEDQGLLVREGAVVDASVVESQRRPRKVIDVMPEDRSEDAEEQDGPVDCRVSYSDDEEAAWLRKRNRTYYGYKLHAATDSRDGFLLCGHITPANRSDTGEFERLVDGVGLDPGAWIYADKGYCSGKNRDILFDRDLEDGTMDKTPRGGRLTDLEKTRNREISSVRQIVERAFGTLKRGYAFFRSRYVGREKVEGEFHILAMAFNLKKAVRLARA</sequence>
<protein>
    <submittedName>
        <fullName evidence="8">IS5 family transposase</fullName>
    </submittedName>
</protein>
<comment type="function">
    <text evidence="1">Involved in the transposition of the insertion sequence IS5.</text>
</comment>
<evidence type="ECO:0000256" key="3">
    <source>
        <dbReference type="ARBA" id="ARBA00022578"/>
    </source>
</evidence>
<keyword evidence="5" id="KW-0233">DNA recombination</keyword>
<feature type="domain" description="Transposase InsH N-terminal" evidence="7">
    <location>
        <begin position="29"/>
        <end position="123"/>
    </location>
</feature>
<dbReference type="PANTHER" id="PTHR35604">
    <property type="entry name" value="TRANSPOSASE INSH FOR INSERTION SEQUENCE ELEMENT IS5A-RELATED"/>
    <property type="match status" value="1"/>
</dbReference>
<comment type="caution">
    <text evidence="8">The sequence shown here is derived from an EMBL/GenBank/DDBJ whole genome shotgun (WGS) entry which is preliminary data.</text>
</comment>
<organism evidence="8 9">
    <name type="scientific">Pseudodesulfovibrio alkaliphilus</name>
    <dbReference type="NCBI Taxonomy" id="2661613"/>
    <lineage>
        <taxon>Bacteria</taxon>
        <taxon>Pseudomonadati</taxon>
        <taxon>Thermodesulfobacteriota</taxon>
        <taxon>Desulfovibrionia</taxon>
        <taxon>Desulfovibrionales</taxon>
        <taxon>Desulfovibrionaceae</taxon>
    </lineage>
</organism>
<dbReference type="Pfam" id="PF01609">
    <property type="entry name" value="DDE_Tnp_1"/>
    <property type="match status" value="1"/>
</dbReference>
<keyword evidence="4" id="KW-0238">DNA-binding</keyword>
<keyword evidence="3" id="KW-0815">Transposition</keyword>
<dbReference type="Pfam" id="PF05598">
    <property type="entry name" value="DUF772"/>
    <property type="match status" value="1"/>
</dbReference>
<evidence type="ECO:0000313" key="8">
    <source>
        <dbReference type="EMBL" id="MUM78899.1"/>
    </source>
</evidence>
<dbReference type="InterPro" id="IPR047959">
    <property type="entry name" value="Transpos_IS5"/>
</dbReference>